<keyword evidence="7" id="KW-1185">Reference proteome</keyword>
<dbReference type="Gene3D" id="3.40.30.120">
    <property type="match status" value="1"/>
</dbReference>
<dbReference type="Gene3D" id="3.30.70.2450">
    <property type="match status" value="1"/>
</dbReference>
<dbReference type="GO" id="GO:0004497">
    <property type="term" value="F:monooxygenase activity"/>
    <property type="evidence" value="ECO:0007669"/>
    <property type="project" value="UniProtKB-KW"/>
</dbReference>
<evidence type="ECO:0000313" key="7">
    <source>
        <dbReference type="Proteomes" id="UP001432075"/>
    </source>
</evidence>
<organism evidence="6 7">
    <name type="scientific">Streptomyces goshikiensis</name>
    <dbReference type="NCBI Taxonomy" id="1942"/>
    <lineage>
        <taxon>Bacteria</taxon>
        <taxon>Bacillati</taxon>
        <taxon>Actinomycetota</taxon>
        <taxon>Actinomycetes</taxon>
        <taxon>Kitasatosporales</taxon>
        <taxon>Streptomycetaceae</taxon>
        <taxon>Streptomyces</taxon>
    </lineage>
</organism>
<dbReference type="InterPro" id="IPR002938">
    <property type="entry name" value="FAD-bd"/>
</dbReference>
<protein>
    <submittedName>
        <fullName evidence="6">FAD-dependent monooxygenase</fullName>
    </submittedName>
</protein>
<dbReference type="InterPro" id="IPR036188">
    <property type="entry name" value="FAD/NAD-bd_sf"/>
</dbReference>
<sequence length="523" mass="55382">MHDVMIVGAGPVGLALACELGLAGCSVLVLEQEPGPGSPLRAAPLGRRGLSAASVEAFYRRGMLEPLLSASGAQDVFGAVPEAGAPSRPRLAGHFAGMMLDGSRVDVAAMPFRLPSPALESVMTDLEAVETVLSERASKLGVDVRRGVQVSAVSQNGESVVVRAGADAYEARWLVGCDGGRSTVRRLAGFEFTGTEPQFTGYTMRVTLADPEKLSLGFNLTPTGMYIRMPADGHVAMMDFDGGAFDRSRPPTRDHLQAVLRRVSGTDVTIREVHIVSSFTDRAMQTTAYRRGRVLLAGDAAHIHSPLGGQGLNTGLGDAVNLGWKLAATVRGHAPDGLLDTYAGERHPIGAAVLDWSRAQVATMRPDPYAQAIQAVVRDLIGTRDGATYVVGKLSGSWIRYDLGSEHPLVGRSAPDFCLEDGTRLGELMEDGRGVLLDFSIDRRLHAPAAGWEGRIRYAAGAARDDLGSGAVLVRPDGVVVWAGDQHPDREEFARAASRWFGAPAASGSTDSARPEPVCLPHP</sequence>
<dbReference type="SUPFAM" id="SSF51905">
    <property type="entry name" value="FAD/NAD(P)-binding domain"/>
    <property type="match status" value="1"/>
</dbReference>
<dbReference type="Proteomes" id="UP001432075">
    <property type="component" value="Chromosome"/>
</dbReference>
<evidence type="ECO:0000259" key="5">
    <source>
        <dbReference type="Pfam" id="PF01494"/>
    </source>
</evidence>
<dbReference type="PANTHER" id="PTHR43004">
    <property type="entry name" value="TRK SYSTEM POTASSIUM UPTAKE PROTEIN"/>
    <property type="match status" value="1"/>
</dbReference>
<gene>
    <name evidence="6" type="ORF">OHU17_34560</name>
</gene>
<dbReference type="RefSeq" id="WP_328777326.1">
    <property type="nucleotide sequence ID" value="NZ_CP108057.1"/>
</dbReference>
<evidence type="ECO:0000256" key="2">
    <source>
        <dbReference type="ARBA" id="ARBA00022630"/>
    </source>
</evidence>
<reference evidence="6" key="1">
    <citation type="submission" date="2022-10" db="EMBL/GenBank/DDBJ databases">
        <title>The complete genomes of actinobacterial strains from the NBC collection.</title>
        <authorList>
            <person name="Joergensen T.S."/>
            <person name="Alvarez Arevalo M."/>
            <person name="Sterndorff E.B."/>
            <person name="Faurdal D."/>
            <person name="Vuksanovic O."/>
            <person name="Mourched A.-S."/>
            <person name="Charusanti P."/>
            <person name="Shaw S."/>
            <person name="Blin K."/>
            <person name="Weber T."/>
        </authorList>
    </citation>
    <scope>NUCLEOTIDE SEQUENCE</scope>
    <source>
        <strain evidence="6">NBC_00283</strain>
    </source>
</reference>
<dbReference type="EMBL" id="CP108057">
    <property type="protein sequence ID" value="WUO50557.1"/>
    <property type="molecule type" value="Genomic_DNA"/>
</dbReference>
<dbReference type="PRINTS" id="PR00420">
    <property type="entry name" value="RNGMNOXGNASE"/>
</dbReference>
<keyword evidence="6" id="KW-0560">Oxidoreductase</keyword>
<keyword evidence="3" id="KW-0274">FAD</keyword>
<dbReference type="Gene3D" id="3.50.50.60">
    <property type="entry name" value="FAD/NAD(P)-binding domain"/>
    <property type="match status" value="1"/>
</dbReference>
<name>A0ABZ1RUN7_9ACTN</name>
<dbReference type="InterPro" id="IPR050641">
    <property type="entry name" value="RIFMO-like"/>
</dbReference>
<feature type="domain" description="FAD-binding" evidence="5">
    <location>
        <begin position="3"/>
        <end position="357"/>
    </location>
</feature>
<keyword evidence="2" id="KW-0285">Flavoprotein</keyword>
<proteinExistence type="predicted"/>
<dbReference type="PANTHER" id="PTHR43004:SF19">
    <property type="entry name" value="BINDING MONOOXYGENASE, PUTATIVE (JCVI)-RELATED"/>
    <property type="match status" value="1"/>
</dbReference>
<accession>A0ABZ1RUN7</accession>
<comment type="cofactor">
    <cofactor evidence="1">
        <name>FAD</name>
        <dbReference type="ChEBI" id="CHEBI:57692"/>
    </cofactor>
</comment>
<keyword evidence="6" id="KW-0503">Monooxygenase</keyword>
<dbReference type="Pfam" id="PF01494">
    <property type="entry name" value="FAD_binding_3"/>
    <property type="match status" value="1"/>
</dbReference>
<evidence type="ECO:0000256" key="3">
    <source>
        <dbReference type="ARBA" id="ARBA00022827"/>
    </source>
</evidence>
<dbReference type="Pfam" id="PF21274">
    <property type="entry name" value="Rng_hyd_C"/>
    <property type="match status" value="1"/>
</dbReference>
<evidence type="ECO:0000313" key="6">
    <source>
        <dbReference type="EMBL" id="WUO50557.1"/>
    </source>
</evidence>
<evidence type="ECO:0000256" key="4">
    <source>
        <dbReference type="SAM" id="MobiDB-lite"/>
    </source>
</evidence>
<feature type="region of interest" description="Disordered" evidence="4">
    <location>
        <begin position="503"/>
        <end position="523"/>
    </location>
</feature>
<evidence type="ECO:0000256" key="1">
    <source>
        <dbReference type="ARBA" id="ARBA00001974"/>
    </source>
</evidence>